<protein>
    <submittedName>
        <fullName evidence="2">Uncharacterized protein</fullName>
    </submittedName>
</protein>
<proteinExistence type="predicted"/>
<accession>A0A182SKL1</accession>
<sequence length="135" mass="14163">MNLDSFSSSAPFPTTRFHFHSACLPACLSTRKTKSNNKPLPESHLKTTTTTVATTTTVEMLQAAPENLQKKDPDSPPAGSSGSMGNETTGIGYSIGFNATESNGASSSLPVPLRTTTSVLATVVTILLIFTTTLL</sequence>
<reference evidence="3" key="1">
    <citation type="submission" date="2013-09" db="EMBL/GenBank/DDBJ databases">
        <title>The Genome Sequence of Anopheles maculatus species B.</title>
        <authorList>
            <consortium name="The Broad Institute Genomics Platform"/>
            <person name="Neafsey D.E."/>
            <person name="Besansky N."/>
            <person name="Howell P."/>
            <person name="Walton C."/>
            <person name="Young S.K."/>
            <person name="Zeng Q."/>
            <person name="Gargeya S."/>
            <person name="Fitzgerald M."/>
            <person name="Haas B."/>
            <person name="Abouelleil A."/>
            <person name="Allen A.W."/>
            <person name="Alvarado L."/>
            <person name="Arachchi H.M."/>
            <person name="Berlin A.M."/>
            <person name="Chapman S.B."/>
            <person name="Gainer-Dewar J."/>
            <person name="Goldberg J."/>
            <person name="Griggs A."/>
            <person name="Gujja S."/>
            <person name="Hansen M."/>
            <person name="Howarth C."/>
            <person name="Imamovic A."/>
            <person name="Ireland A."/>
            <person name="Larimer J."/>
            <person name="McCowan C."/>
            <person name="Murphy C."/>
            <person name="Pearson M."/>
            <person name="Poon T.W."/>
            <person name="Priest M."/>
            <person name="Roberts A."/>
            <person name="Saif S."/>
            <person name="Shea T."/>
            <person name="Sisk P."/>
            <person name="Sykes S."/>
            <person name="Wortman J."/>
            <person name="Nusbaum C."/>
            <person name="Birren B."/>
        </authorList>
    </citation>
    <scope>NUCLEOTIDE SEQUENCE [LARGE SCALE GENOMIC DNA]</scope>
    <source>
        <strain evidence="3">maculatus3</strain>
    </source>
</reference>
<evidence type="ECO:0000313" key="2">
    <source>
        <dbReference type="EnsemblMetazoa" id="AMAM008625-PA"/>
    </source>
</evidence>
<evidence type="ECO:0000256" key="1">
    <source>
        <dbReference type="SAM" id="MobiDB-lite"/>
    </source>
</evidence>
<name>A0A182SKL1_9DIPT</name>
<dbReference type="Proteomes" id="UP000075901">
    <property type="component" value="Unassembled WGS sequence"/>
</dbReference>
<reference evidence="2" key="2">
    <citation type="submission" date="2020-05" db="UniProtKB">
        <authorList>
            <consortium name="EnsemblMetazoa"/>
        </authorList>
    </citation>
    <scope>IDENTIFICATION</scope>
    <source>
        <strain evidence="2">maculatus3</strain>
    </source>
</reference>
<feature type="region of interest" description="Disordered" evidence="1">
    <location>
        <begin position="31"/>
        <end position="89"/>
    </location>
</feature>
<organism evidence="2 3">
    <name type="scientific">Anopheles maculatus</name>
    <dbReference type="NCBI Taxonomy" id="74869"/>
    <lineage>
        <taxon>Eukaryota</taxon>
        <taxon>Metazoa</taxon>
        <taxon>Ecdysozoa</taxon>
        <taxon>Arthropoda</taxon>
        <taxon>Hexapoda</taxon>
        <taxon>Insecta</taxon>
        <taxon>Pterygota</taxon>
        <taxon>Neoptera</taxon>
        <taxon>Endopterygota</taxon>
        <taxon>Diptera</taxon>
        <taxon>Nematocera</taxon>
        <taxon>Culicoidea</taxon>
        <taxon>Culicidae</taxon>
        <taxon>Anophelinae</taxon>
        <taxon>Anopheles</taxon>
        <taxon>Anopheles maculatus group</taxon>
    </lineage>
</organism>
<dbReference type="AlphaFoldDB" id="A0A182SKL1"/>
<keyword evidence="3" id="KW-1185">Reference proteome</keyword>
<dbReference type="VEuPathDB" id="VectorBase:AMAM008625"/>
<dbReference type="EnsemblMetazoa" id="AMAM008625-RA">
    <property type="protein sequence ID" value="AMAM008625-PA"/>
    <property type="gene ID" value="AMAM008625"/>
</dbReference>
<feature type="compositionally biased region" description="Low complexity" evidence="1">
    <location>
        <begin position="47"/>
        <end position="58"/>
    </location>
</feature>
<evidence type="ECO:0000313" key="3">
    <source>
        <dbReference type="Proteomes" id="UP000075901"/>
    </source>
</evidence>